<dbReference type="GO" id="GO:0004519">
    <property type="term" value="F:endonuclease activity"/>
    <property type="evidence" value="ECO:0007669"/>
    <property type="project" value="UniProtKB-KW"/>
</dbReference>
<protein>
    <submittedName>
        <fullName evidence="2">Secreted endonuclease</fullName>
    </submittedName>
</protein>
<reference evidence="2 3" key="1">
    <citation type="submission" date="2015-11" db="EMBL/GenBank/DDBJ databases">
        <title>Genomic analysis of 38 Legionella species identifies large and diverse effector repertoires.</title>
        <authorList>
            <person name="Burstein D."/>
            <person name="Amaro F."/>
            <person name="Zusman T."/>
            <person name="Lifshitz Z."/>
            <person name="Cohen O."/>
            <person name="Gilbert J.A."/>
            <person name="Pupko T."/>
            <person name="Shuman H.A."/>
            <person name="Segal G."/>
        </authorList>
    </citation>
    <scope>NUCLEOTIDE SEQUENCE [LARGE SCALE GENOMIC DNA]</scope>
    <source>
        <strain evidence="2 3">ATCC 49506</strain>
    </source>
</reference>
<accession>A0A0W0WWS0</accession>
<keyword evidence="2" id="KW-0378">Hydrolase</keyword>
<dbReference type="OrthoDB" id="5647842at2"/>
<comment type="caution">
    <text evidence="2">The sequence shown here is derived from an EMBL/GenBank/DDBJ whole genome shotgun (WGS) entry which is preliminary data.</text>
</comment>
<keyword evidence="2" id="KW-0255">Endonuclease</keyword>
<evidence type="ECO:0000313" key="2">
    <source>
        <dbReference type="EMBL" id="KTD36770.1"/>
    </source>
</evidence>
<proteinExistence type="predicted"/>
<keyword evidence="1" id="KW-0732">Signal</keyword>
<gene>
    <name evidence="2" type="ORF">Lnau_1754</name>
</gene>
<evidence type="ECO:0000256" key="1">
    <source>
        <dbReference type="SAM" id="SignalP"/>
    </source>
</evidence>
<organism evidence="2 3">
    <name type="scientific">Legionella nautarum</name>
    <dbReference type="NCBI Taxonomy" id="45070"/>
    <lineage>
        <taxon>Bacteria</taxon>
        <taxon>Pseudomonadati</taxon>
        <taxon>Pseudomonadota</taxon>
        <taxon>Gammaproteobacteria</taxon>
        <taxon>Legionellales</taxon>
        <taxon>Legionellaceae</taxon>
        <taxon>Legionella</taxon>
    </lineage>
</organism>
<dbReference type="PATRIC" id="fig|45070.6.peg.1839"/>
<evidence type="ECO:0000313" key="3">
    <source>
        <dbReference type="Proteomes" id="UP000054725"/>
    </source>
</evidence>
<dbReference type="PROSITE" id="PS51257">
    <property type="entry name" value="PROKAR_LIPOPROTEIN"/>
    <property type="match status" value="1"/>
</dbReference>
<dbReference type="EMBL" id="LNYO01000013">
    <property type="protein sequence ID" value="KTD36770.1"/>
    <property type="molecule type" value="Genomic_DNA"/>
</dbReference>
<feature type="chain" id="PRO_5006915905" evidence="1">
    <location>
        <begin position="21"/>
        <end position="127"/>
    </location>
</feature>
<dbReference type="RefSeq" id="WP_065240266.1">
    <property type="nucleotide sequence ID" value="NZ_CAAAIF010000006.1"/>
</dbReference>
<keyword evidence="2" id="KW-0540">Nuclease</keyword>
<dbReference type="Proteomes" id="UP000054725">
    <property type="component" value="Unassembled WGS sequence"/>
</dbReference>
<name>A0A0W0WWS0_9GAMM</name>
<keyword evidence="3" id="KW-1185">Reference proteome</keyword>
<sequence length="127" mass="14276">MRKYLFMACMSLLLAACSTQEDGQYYRTHPQALQDAVKDCPAKQPTQMSCKQLADVAIGVNELAYQLQINPQAFGMKILSIQETLAHQQASLKANPNQPELKLTVQHNEEQLAEYLAIVRWLESPQG</sequence>
<dbReference type="AlphaFoldDB" id="A0A0W0WWS0"/>
<dbReference type="STRING" id="45070.Lnau_1754"/>
<feature type="signal peptide" evidence="1">
    <location>
        <begin position="1"/>
        <end position="20"/>
    </location>
</feature>